<keyword evidence="10" id="KW-1185">Reference proteome</keyword>
<dbReference type="Gene3D" id="3.30.1060.10">
    <property type="entry name" value="Peptide methionine sulphoxide reductase MsrA"/>
    <property type="match status" value="1"/>
</dbReference>
<comment type="similarity">
    <text evidence="1">Belongs to the MsrA Met sulfoxide reductase family.</text>
</comment>
<evidence type="ECO:0000259" key="8">
    <source>
        <dbReference type="Pfam" id="PF01625"/>
    </source>
</evidence>
<dbReference type="SUPFAM" id="SSF55068">
    <property type="entry name" value="Peptide methionine sulfoxide reductase"/>
    <property type="match status" value="1"/>
</dbReference>
<dbReference type="EC" id="1.8.4.11" evidence="2"/>
<dbReference type="GO" id="GO:0034599">
    <property type="term" value="P:cellular response to oxidative stress"/>
    <property type="evidence" value="ECO:0007669"/>
    <property type="project" value="TreeGrafter"/>
</dbReference>
<evidence type="ECO:0000313" key="9">
    <source>
        <dbReference type="EMBL" id="CAG9325759.1"/>
    </source>
</evidence>
<evidence type="ECO:0000256" key="6">
    <source>
        <dbReference type="ARBA" id="ARBA00047806"/>
    </source>
</evidence>
<dbReference type="PANTHER" id="PTHR42799">
    <property type="entry name" value="MITOCHONDRIAL PEPTIDE METHIONINE SULFOXIDE REDUCTASE"/>
    <property type="match status" value="1"/>
</dbReference>
<organism evidence="9 10">
    <name type="scientific">Blepharisma stoltei</name>
    <dbReference type="NCBI Taxonomy" id="1481888"/>
    <lineage>
        <taxon>Eukaryota</taxon>
        <taxon>Sar</taxon>
        <taxon>Alveolata</taxon>
        <taxon>Ciliophora</taxon>
        <taxon>Postciliodesmatophora</taxon>
        <taxon>Heterotrichea</taxon>
        <taxon>Heterotrichida</taxon>
        <taxon>Blepharismidae</taxon>
        <taxon>Blepharisma</taxon>
    </lineage>
</organism>
<dbReference type="Proteomes" id="UP001162131">
    <property type="component" value="Unassembled WGS sequence"/>
</dbReference>
<comment type="catalytic activity">
    <reaction evidence="6">
        <text>L-methionyl-[protein] + [thioredoxin]-disulfide + H2O = L-methionyl-(S)-S-oxide-[protein] + [thioredoxin]-dithiol</text>
        <dbReference type="Rhea" id="RHEA:14217"/>
        <dbReference type="Rhea" id="RHEA-COMP:10698"/>
        <dbReference type="Rhea" id="RHEA-COMP:10700"/>
        <dbReference type="Rhea" id="RHEA-COMP:12313"/>
        <dbReference type="Rhea" id="RHEA-COMP:12315"/>
        <dbReference type="ChEBI" id="CHEBI:15377"/>
        <dbReference type="ChEBI" id="CHEBI:16044"/>
        <dbReference type="ChEBI" id="CHEBI:29950"/>
        <dbReference type="ChEBI" id="CHEBI:44120"/>
        <dbReference type="ChEBI" id="CHEBI:50058"/>
        <dbReference type="EC" id="1.8.4.11"/>
    </reaction>
</comment>
<name>A0AAU9JKY7_9CILI</name>
<gene>
    <name evidence="9" type="ORF">BSTOLATCC_MIC39554</name>
</gene>
<evidence type="ECO:0000256" key="2">
    <source>
        <dbReference type="ARBA" id="ARBA00012502"/>
    </source>
</evidence>
<accession>A0AAU9JKY7</accession>
<comment type="catalytic activity">
    <reaction evidence="7">
        <text>[thioredoxin]-disulfide + L-methionine + H2O = L-methionine (S)-S-oxide + [thioredoxin]-dithiol</text>
        <dbReference type="Rhea" id="RHEA:19993"/>
        <dbReference type="Rhea" id="RHEA-COMP:10698"/>
        <dbReference type="Rhea" id="RHEA-COMP:10700"/>
        <dbReference type="ChEBI" id="CHEBI:15377"/>
        <dbReference type="ChEBI" id="CHEBI:29950"/>
        <dbReference type="ChEBI" id="CHEBI:50058"/>
        <dbReference type="ChEBI" id="CHEBI:57844"/>
        <dbReference type="ChEBI" id="CHEBI:58772"/>
        <dbReference type="EC" id="1.8.4.11"/>
    </reaction>
</comment>
<proteinExistence type="inferred from homology"/>
<dbReference type="AlphaFoldDB" id="A0AAU9JKY7"/>
<evidence type="ECO:0000256" key="4">
    <source>
        <dbReference type="ARBA" id="ARBA00030273"/>
    </source>
</evidence>
<dbReference type="EMBL" id="CAJZBQ010000039">
    <property type="protein sequence ID" value="CAG9325759.1"/>
    <property type="molecule type" value="Genomic_DNA"/>
</dbReference>
<dbReference type="InterPro" id="IPR002569">
    <property type="entry name" value="Met_Sox_Rdtase_MsrA_dom"/>
</dbReference>
<feature type="domain" description="Peptide methionine sulphoxide reductase MsrA" evidence="8">
    <location>
        <begin position="24"/>
        <end position="177"/>
    </location>
</feature>
<reference evidence="9" key="1">
    <citation type="submission" date="2021-09" db="EMBL/GenBank/DDBJ databases">
        <authorList>
            <consortium name="AG Swart"/>
            <person name="Singh M."/>
            <person name="Singh A."/>
            <person name="Seah K."/>
            <person name="Emmerich C."/>
        </authorList>
    </citation>
    <scope>NUCLEOTIDE SEQUENCE</scope>
    <source>
        <strain evidence="9">ATCC30299</strain>
    </source>
</reference>
<dbReference type="HAMAP" id="MF_01401">
    <property type="entry name" value="MsrA"/>
    <property type="match status" value="1"/>
</dbReference>
<evidence type="ECO:0000313" key="10">
    <source>
        <dbReference type="Proteomes" id="UP001162131"/>
    </source>
</evidence>
<evidence type="ECO:0000256" key="1">
    <source>
        <dbReference type="ARBA" id="ARBA00005591"/>
    </source>
</evidence>
<keyword evidence="3" id="KW-0560">Oxidoreductase</keyword>
<dbReference type="GO" id="GO:0005737">
    <property type="term" value="C:cytoplasm"/>
    <property type="evidence" value="ECO:0007669"/>
    <property type="project" value="TreeGrafter"/>
</dbReference>
<evidence type="ECO:0000256" key="3">
    <source>
        <dbReference type="ARBA" id="ARBA00023002"/>
    </source>
</evidence>
<sequence length="191" mass="22106">MSSLTHHKVLRTPLHPPFPSHLKQIMFGMGCYWGAEKAFWQLNGVYTTHVGFSGGRVPNPTYEQVCNGRTGHNEVVRVVYDPAIISIWRLLKVFWEGHDPTQGNRQGNDVGDNYRSAIYTYSEEDLRIAERSKAVYQEQLKARRFEKITTEINMAEEFYYGPDDHQQYLHDIPWGYCGHGHTGVHFEFEGI</sequence>
<dbReference type="Pfam" id="PF01625">
    <property type="entry name" value="PMSR"/>
    <property type="match status" value="1"/>
</dbReference>
<protein>
    <recommendedName>
        <fullName evidence="2">peptide-methionine (S)-S-oxide reductase</fullName>
        <ecNumber evidence="2">1.8.4.11</ecNumber>
    </recommendedName>
    <alternativeName>
        <fullName evidence="5">Peptide-methionine (S)-S-oxide reductase</fullName>
    </alternativeName>
    <alternativeName>
        <fullName evidence="4">Protein-methionine-S-oxide reductase</fullName>
    </alternativeName>
</protein>
<dbReference type="NCBIfam" id="TIGR00401">
    <property type="entry name" value="msrA"/>
    <property type="match status" value="1"/>
</dbReference>
<dbReference type="PANTHER" id="PTHR42799:SF2">
    <property type="entry name" value="MITOCHONDRIAL PEPTIDE METHIONINE SULFOXIDE REDUCTASE"/>
    <property type="match status" value="1"/>
</dbReference>
<evidence type="ECO:0000256" key="5">
    <source>
        <dbReference type="ARBA" id="ARBA00030643"/>
    </source>
</evidence>
<dbReference type="InterPro" id="IPR050162">
    <property type="entry name" value="MsrA_MetSO_reductase"/>
</dbReference>
<dbReference type="InterPro" id="IPR036509">
    <property type="entry name" value="Met_Sox_Rdtase_MsrA_sf"/>
</dbReference>
<comment type="caution">
    <text evidence="9">The sequence shown here is derived from an EMBL/GenBank/DDBJ whole genome shotgun (WGS) entry which is preliminary data.</text>
</comment>
<dbReference type="GO" id="GO:0008113">
    <property type="term" value="F:peptide-methionine (S)-S-oxide reductase activity"/>
    <property type="evidence" value="ECO:0007669"/>
    <property type="project" value="UniProtKB-EC"/>
</dbReference>
<evidence type="ECO:0000256" key="7">
    <source>
        <dbReference type="ARBA" id="ARBA00048782"/>
    </source>
</evidence>